<evidence type="ECO:0000313" key="3">
    <source>
        <dbReference type="EMBL" id="EGF98549.1"/>
    </source>
</evidence>
<feature type="compositionally biased region" description="Polar residues" evidence="1">
    <location>
        <begin position="555"/>
        <end position="564"/>
    </location>
</feature>
<dbReference type="Pfam" id="PF10441">
    <property type="entry name" value="Urb2"/>
    <property type="match status" value="1"/>
</dbReference>
<dbReference type="EMBL" id="GL883174">
    <property type="protein sequence ID" value="EGF98549.1"/>
    <property type="molecule type" value="Genomic_DNA"/>
</dbReference>
<keyword evidence="4" id="KW-1185">Reference proteome</keyword>
<name>F4S9Y3_MELLP</name>
<dbReference type="STRING" id="747676.F4S9Y3"/>
<dbReference type="Proteomes" id="UP000001072">
    <property type="component" value="Unassembled WGS sequence"/>
</dbReference>
<dbReference type="HOGENOM" id="CLU_003844_0_0_1"/>
<organism evidence="4">
    <name type="scientific">Melampsora larici-populina (strain 98AG31 / pathotype 3-4-7)</name>
    <name type="common">Poplar leaf rust fungus</name>
    <dbReference type="NCBI Taxonomy" id="747676"/>
    <lineage>
        <taxon>Eukaryota</taxon>
        <taxon>Fungi</taxon>
        <taxon>Dikarya</taxon>
        <taxon>Basidiomycota</taxon>
        <taxon>Pucciniomycotina</taxon>
        <taxon>Pucciniomycetes</taxon>
        <taxon>Pucciniales</taxon>
        <taxon>Melampsoraceae</taxon>
        <taxon>Melampsora</taxon>
    </lineage>
</organism>
<feature type="region of interest" description="Disordered" evidence="1">
    <location>
        <begin position="529"/>
        <end position="567"/>
    </location>
</feature>
<dbReference type="GeneID" id="18933301"/>
<dbReference type="eggNOG" id="ENOG502RDFP">
    <property type="taxonomic scope" value="Eukaryota"/>
</dbReference>
<evidence type="ECO:0000313" key="4">
    <source>
        <dbReference type="Proteomes" id="UP000001072"/>
    </source>
</evidence>
<dbReference type="KEGG" id="mlr:MELLADRAFT_79675"/>
<dbReference type="OrthoDB" id="2499190at2759"/>
<evidence type="ECO:0000259" key="2">
    <source>
        <dbReference type="Pfam" id="PF10441"/>
    </source>
</evidence>
<dbReference type="RefSeq" id="XP_007418179.1">
    <property type="nucleotide sequence ID" value="XM_007418117.1"/>
</dbReference>
<dbReference type="VEuPathDB" id="FungiDB:MELLADRAFT_79675"/>
<evidence type="ECO:0000256" key="1">
    <source>
        <dbReference type="SAM" id="MobiDB-lite"/>
    </source>
</evidence>
<sequence length="1555" mass="173112">MESPNHQLQEFNQILKTISASKTPIQSIHQAYSFASSSISPQHQLQYLLSSILDSNQSNSSKSNSNFNSILIHETGFWSLFHQILSNLSSDQIIQSTSKSSIQAFIQISFKSLPVLLNQSDQAKYVCNSSSILINSISNRISFESITDLIQSILEVFINLENPISLEFEEIILILTNELLFSLPQTSNLRKGITLASDHHFVHLFLSSLSKIGITSSIGSSLLRFLTDCIFNIDQLKRSLSFHTPSRGLEKDLDWLVSLRLVVVNQPQLAIPAIQLLPSLILALIKERSVIQAHVFAPIAATSARPTSNGIDQTTNLESAQDFILHFVLFSHQLIQTLVLPSDDSKLIEHAISSIKTITSDLLAANIYSLSSRFHFEVIDQITIACIDRLIESPKIATKSFQTLSDILTIDYRIIEARLPQILQSLFSKTFDDSSLLVAIDTFLNALIEWFSKAKQIPQLLNFIHDALDQNLSKSSLSILMSTPLNSSVTIRKLQHELLLSVSSAQLNQAHATASDRLLNAYRTIFPPRGIDDERSSKKSKRSTEPTEPTESTMAVENSQNDKTPPSEVDVARCVTCSHFYIVLATAAARSLLHTQDPPLAVALDDTLRELTGMISDLCPESKKNKRARSSDGLLSTPGLQTVVATIFEILNAVSELRHSTTNFTPKDLSRWLKFSSKAMNETCELNPALVVQIAQAALLQISASVTSDETPGDLASLAYDVILRLLDFKTHEDMDTVWNGAFHSLTSSQIPCAIWYNFSTIHLSNFSDLATTEQLQSLSKIILRCPPFQLTQAVEEKNQAAIPKRGSITFRQVNAALVSSPSLHELDRVCTSVLQSGLDLLRHISSSYDISTPPSRDTSEKILLESIGLFAILAKLPLDCLSKSNRIEYLQKSLDWSLKILSMQAGSSKKKSTKEDKIQALVTNTNIYSIRYIASLICATETTVDESLMNKVVSLATLLLSKKINWESNDQNDVVFELSEIYIQQAISFIFRSMSSLKLKSPKAWDEMSSVLFSCIAKASSHADHDVSNVKSNGLVIKAIDSIINSISSSAPKRGVSDHQVHESWIEFVKALVQCTGEVVGSVSMMTSTLNPFQLEICSSHFRLVRIVGSIGLQDKVRTYKMPIRKVISLSETSSATECQALLPSINSPNQSLILKVVEEMVNLQRSQVTPNGQDTLIKAFQTLTLLYISCLVHTRGDGIQQVNELKHQYSLACRMVSVEEYSETLSALLEHYDRVLSSLNITSRSVGMDDSVKQLKATLEIASILILNAPEALILELVLQSLALPKSNEEPHQTSDLTPNQTSNKFTREIYQSLITIVSQLCRHRREHILPVFHLLMSILLGLLRPICQPVYLVDQQNEGRSKAFLPTQKMIKEAKNEMPSWSWIESVHQSDWNRLGCNSEEGLLYNRLLIGLGIKTSSMKKKCKSDDHKQQEVMERSLRPQIVSLLPALSKHSTFYLVEFLKLSTGFMGIRISSEIENILKNGIYVVLNSMGKHERASIGKRLCEDWSLGTRDEEIGCLGVGVVGGIDLEVGKEVWRKILIGWESSRYKGID</sequence>
<accession>F4S9Y3</accession>
<feature type="domain" description="Nucleolar 27S pre-rRNA processing Urb2/Npa2 C-terminal" evidence="2">
    <location>
        <begin position="1281"/>
        <end position="1502"/>
    </location>
</feature>
<dbReference type="InParanoid" id="F4S9Y3"/>
<gene>
    <name evidence="3" type="ORF">MELLADRAFT_79675</name>
</gene>
<feature type="compositionally biased region" description="Basic and acidic residues" evidence="1">
    <location>
        <begin position="530"/>
        <end position="545"/>
    </location>
</feature>
<reference evidence="4" key="1">
    <citation type="journal article" date="2011" name="Proc. Natl. Acad. Sci. U.S.A.">
        <title>Obligate biotrophy features unraveled by the genomic analysis of rust fungi.</title>
        <authorList>
            <person name="Duplessis S."/>
            <person name="Cuomo C.A."/>
            <person name="Lin Y.-C."/>
            <person name="Aerts A."/>
            <person name="Tisserant E."/>
            <person name="Veneault-Fourrey C."/>
            <person name="Joly D.L."/>
            <person name="Hacquard S."/>
            <person name="Amselem J."/>
            <person name="Cantarel B.L."/>
            <person name="Chiu R."/>
            <person name="Coutinho P.M."/>
            <person name="Feau N."/>
            <person name="Field M."/>
            <person name="Frey P."/>
            <person name="Gelhaye E."/>
            <person name="Goldberg J."/>
            <person name="Grabherr M.G."/>
            <person name="Kodira C.D."/>
            <person name="Kohler A."/>
            <person name="Kuees U."/>
            <person name="Lindquist E.A."/>
            <person name="Lucas S.M."/>
            <person name="Mago R."/>
            <person name="Mauceli E."/>
            <person name="Morin E."/>
            <person name="Murat C."/>
            <person name="Pangilinan J.L."/>
            <person name="Park R."/>
            <person name="Pearson M."/>
            <person name="Quesneville H."/>
            <person name="Rouhier N."/>
            <person name="Sakthikumar S."/>
            <person name="Salamov A.A."/>
            <person name="Schmutz J."/>
            <person name="Selles B."/>
            <person name="Shapiro H."/>
            <person name="Tanguay P."/>
            <person name="Tuskan G.A."/>
            <person name="Henrissat B."/>
            <person name="Van de Peer Y."/>
            <person name="Rouze P."/>
            <person name="Ellis J.G."/>
            <person name="Dodds P.N."/>
            <person name="Schein J.E."/>
            <person name="Zhong S."/>
            <person name="Hamelin R.C."/>
            <person name="Grigoriev I.V."/>
            <person name="Szabo L.J."/>
            <person name="Martin F."/>
        </authorList>
    </citation>
    <scope>NUCLEOTIDE SEQUENCE [LARGE SCALE GENOMIC DNA]</scope>
    <source>
        <strain evidence="4">98AG31 / pathotype 3-4-7</strain>
    </source>
</reference>
<proteinExistence type="predicted"/>
<protein>
    <recommendedName>
        <fullName evidence="2">Nucleolar 27S pre-rRNA processing Urb2/Npa2 C-terminal domain-containing protein</fullName>
    </recommendedName>
</protein>
<dbReference type="InterPro" id="IPR018849">
    <property type="entry name" value="Urb2/Npa2_C"/>
</dbReference>